<evidence type="ECO:0000256" key="3">
    <source>
        <dbReference type="ARBA" id="ARBA00022723"/>
    </source>
</evidence>
<feature type="region of interest" description="Disordered" evidence="13">
    <location>
        <begin position="300"/>
        <end position="391"/>
    </location>
</feature>
<evidence type="ECO:0000256" key="6">
    <source>
        <dbReference type="ARBA" id="ARBA00022833"/>
    </source>
</evidence>
<gene>
    <name evidence="15" type="ORF">FB192DRAFT_1440985</name>
</gene>
<feature type="compositionally biased region" description="Low complexity" evidence="13">
    <location>
        <begin position="330"/>
        <end position="349"/>
    </location>
</feature>
<evidence type="ECO:0000313" key="16">
    <source>
        <dbReference type="Proteomes" id="UP000469890"/>
    </source>
</evidence>
<comment type="subcellular location">
    <subcellularLocation>
        <location evidence="1 12">Nucleus</location>
    </subcellularLocation>
</comment>
<evidence type="ECO:0000256" key="4">
    <source>
        <dbReference type="ARBA" id="ARBA00022771"/>
    </source>
</evidence>
<evidence type="ECO:0000256" key="5">
    <source>
        <dbReference type="ARBA" id="ARBA00022801"/>
    </source>
</evidence>
<dbReference type="InterPro" id="IPR039693">
    <property type="entry name" value="Rtr1/RPAP2"/>
</dbReference>
<evidence type="ECO:0000259" key="14">
    <source>
        <dbReference type="PROSITE" id="PS51479"/>
    </source>
</evidence>
<feature type="compositionally biased region" description="Basic and acidic residues" evidence="13">
    <location>
        <begin position="252"/>
        <end position="267"/>
    </location>
</feature>
<dbReference type="PROSITE" id="PS51479">
    <property type="entry name" value="ZF_RTR1"/>
    <property type="match status" value="1"/>
</dbReference>
<comment type="catalytic activity">
    <reaction evidence="10 12">
        <text>O-phospho-L-threonyl-[protein] + H2O = L-threonyl-[protein] + phosphate</text>
        <dbReference type="Rhea" id="RHEA:47004"/>
        <dbReference type="Rhea" id="RHEA-COMP:11060"/>
        <dbReference type="Rhea" id="RHEA-COMP:11605"/>
        <dbReference type="ChEBI" id="CHEBI:15377"/>
        <dbReference type="ChEBI" id="CHEBI:30013"/>
        <dbReference type="ChEBI" id="CHEBI:43474"/>
        <dbReference type="ChEBI" id="CHEBI:61977"/>
        <dbReference type="EC" id="3.1.3.16"/>
    </reaction>
</comment>
<evidence type="ECO:0000256" key="9">
    <source>
        <dbReference type="ARBA" id="ARBA00047761"/>
    </source>
</evidence>
<feature type="region of interest" description="Disordered" evidence="13">
    <location>
        <begin position="248"/>
        <end position="283"/>
    </location>
</feature>
<dbReference type="Gene3D" id="1.25.40.820">
    <property type="match status" value="1"/>
</dbReference>
<dbReference type="GO" id="GO:0043175">
    <property type="term" value="F:RNA polymerase core enzyme binding"/>
    <property type="evidence" value="ECO:0007669"/>
    <property type="project" value="UniProtKB-UniRule"/>
</dbReference>
<protein>
    <recommendedName>
        <fullName evidence="12">RNA polymerase II subunit B1 CTD phosphatase RPAP2 homolog</fullName>
        <ecNumber evidence="12">3.1.3.16</ecNumber>
    </recommendedName>
</protein>
<keyword evidence="7 12" id="KW-0904">Protein phosphatase</keyword>
<evidence type="ECO:0000256" key="2">
    <source>
        <dbReference type="ARBA" id="ARBA00005676"/>
    </source>
</evidence>
<comment type="function">
    <text evidence="12">Putative RNA polymerase II subunit B1 C-terminal domain (CTD) phosphatase involved in RNA polymerase II transcription regulation.</text>
</comment>
<dbReference type="EMBL" id="JAAECE010000012">
    <property type="protein sequence ID" value="KAF1796523.1"/>
    <property type="molecule type" value="Genomic_DNA"/>
</dbReference>
<dbReference type="AlphaFoldDB" id="A0A8H4B6B2"/>
<evidence type="ECO:0000256" key="8">
    <source>
        <dbReference type="ARBA" id="ARBA00023242"/>
    </source>
</evidence>
<dbReference type="InterPro" id="IPR038534">
    <property type="entry name" value="Rtr1/RPAP2_sf"/>
</dbReference>
<organism evidence="15 16">
    <name type="scientific">Mucor circinelloides f. lusitanicus</name>
    <name type="common">Mucor racemosus var. lusitanicus</name>
    <dbReference type="NCBI Taxonomy" id="29924"/>
    <lineage>
        <taxon>Eukaryota</taxon>
        <taxon>Fungi</taxon>
        <taxon>Fungi incertae sedis</taxon>
        <taxon>Mucoromycota</taxon>
        <taxon>Mucoromycotina</taxon>
        <taxon>Mucoromycetes</taxon>
        <taxon>Mucorales</taxon>
        <taxon>Mucorineae</taxon>
        <taxon>Mucoraceae</taxon>
        <taxon>Mucor</taxon>
    </lineage>
</organism>
<proteinExistence type="inferred from homology"/>
<keyword evidence="8 12" id="KW-0539">Nucleus</keyword>
<dbReference type="EC" id="3.1.3.16" evidence="12"/>
<dbReference type="Pfam" id="PF04181">
    <property type="entry name" value="RPAP2_Rtr1"/>
    <property type="match status" value="1"/>
</dbReference>
<keyword evidence="6 12" id="KW-0862">Zinc</keyword>
<feature type="compositionally biased region" description="Acidic residues" evidence="13">
    <location>
        <begin position="273"/>
        <end position="283"/>
    </location>
</feature>
<dbReference type="PANTHER" id="PTHR14732">
    <property type="entry name" value="RNA POLYMERASE II SUBUNIT B1 CTD PHOSPHATASE RPAP2-RELATED"/>
    <property type="match status" value="1"/>
</dbReference>
<evidence type="ECO:0000256" key="10">
    <source>
        <dbReference type="ARBA" id="ARBA00048336"/>
    </source>
</evidence>
<evidence type="ECO:0000256" key="12">
    <source>
        <dbReference type="RuleBase" id="RU367080"/>
    </source>
</evidence>
<evidence type="ECO:0000313" key="15">
    <source>
        <dbReference type="EMBL" id="KAF1796523.1"/>
    </source>
</evidence>
<dbReference type="PANTHER" id="PTHR14732:SF0">
    <property type="entry name" value="RNA POLYMERASE II SUBUNIT B1 CTD PHOSPHATASE RPAP2-RELATED"/>
    <property type="match status" value="1"/>
</dbReference>
<dbReference type="GO" id="GO:0005737">
    <property type="term" value="C:cytoplasm"/>
    <property type="evidence" value="ECO:0007669"/>
    <property type="project" value="TreeGrafter"/>
</dbReference>
<dbReference type="Proteomes" id="UP000469890">
    <property type="component" value="Unassembled WGS sequence"/>
</dbReference>
<feature type="domain" description="RTR1-type" evidence="14">
    <location>
        <begin position="66"/>
        <end position="149"/>
    </location>
</feature>
<dbReference type="GO" id="GO:0008270">
    <property type="term" value="F:zinc ion binding"/>
    <property type="evidence" value="ECO:0007669"/>
    <property type="project" value="UniProtKB-KW"/>
</dbReference>
<name>A0A8H4B6B2_MUCCL</name>
<sequence length="552" mass="62750">MMSTPNATSAPAPRKRIVRRRKKQLTPKQKLVKESAEQRFKIEKLVFVWQEKLFSQPKTSAHILQRAATYLQPKTYEEVVEERVVQEWCGYPLCDDAPKLQQVQKFKISLSRRKVYDQTELANYCSDACYHKSKYYTLQLSDEPVWYRDLNQTPTTHIVSKDDDFQTAVQQERKKIQLQKSSEEVREEYVQHLLGSVPKDTDGKFQIIEKTTVAPPTAPLNTQADVYDTIEGYRIEIKKDGKTPTTMILKKKKEEDDKVKAEQEGKQEPPNQADEEPLDPEDPDALFETMMMLKDMNMDKQDQLEESETSTTQSGPAPPTQPVAAPEQRAPVPVKAVAAPPKPTTKPATEGPVEPKKKEAASVEPPTQDTNVIKVTTPTTPPSKSKKSIKKKKKIPELSLFGTIWTMLDHMTTKATRIYLNELQNNHQRVDISHLLASESDLMDESIYLRGQIFSERILDTYGIIRAQLDIKENLEDDIVNVIKTFKLSDASMVALNPAQCYMMALVLIKSLADILLTDSDWKLQFESCCKTVDQSTDMVDACVRVLKVASV</sequence>
<accession>A0A8H4B6B2</accession>
<evidence type="ECO:0000256" key="11">
    <source>
        <dbReference type="PROSITE-ProRule" id="PRU00812"/>
    </source>
</evidence>
<comment type="catalytic activity">
    <reaction evidence="9 12">
        <text>O-phospho-L-seryl-[protein] + H2O = L-seryl-[protein] + phosphate</text>
        <dbReference type="Rhea" id="RHEA:20629"/>
        <dbReference type="Rhea" id="RHEA-COMP:9863"/>
        <dbReference type="Rhea" id="RHEA-COMP:11604"/>
        <dbReference type="ChEBI" id="CHEBI:15377"/>
        <dbReference type="ChEBI" id="CHEBI:29999"/>
        <dbReference type="ChEBI" id="CHEBI:43474"/>
        <dbReference type="ChEBI" id="CHEBI:83421"/>
        <dbReference type="EC" id="3.1.3.16"/>
    </reaction>
</comment>
<comment type="similarity">
    <text evidence="2 11 12">Belongs to the RPAP2 family.</text>
</comment>
<reference evidence="15 16" key="1">
    <citation type="submission" date="2019-09" db="EMBL/GenBank/DDBJ databases">
        <authorList>
            <consortium name="DOE Joint Genome Institute"/>
            <person name="Mondo S.J."/>
            <person name="Navarro-Mendoza M.I."/>
            <person name="Perez-Arques C."/>
            <person name="Panchal S."/>
            <person name="Nicolas F.E."/>
            <person name="Ganguly P."/>
            <person name="Pangilinan J."/>
            <person name="Grigoriev I."/>
            <person name="Heitman J."/>
            <person name="Sanya K."/>
            <person name="Garre V."/>
        </authorList>
    </citation>
    <scope>NUCLEOTIDE SEQUENCE [LARGE SCALE GENOMIC DNA]</scope>
    <source>
        <strain evidence="15 16">MU402</strain>
    </source>
</reference>
<dbReference type="GO" id="GO:0008420">
    <property type="term" value="F:RNA polymerase II CTD heptapeptide repeat phosphatase activity"/>
    <property type="evidence" value="ECO:0007669"/>
    <property type="project" value="UniProtKB-UniRule"/>
</dbReference>
<keyword evidence="4 12" id="KW-0863">Zinc-finger</keyword>
<evidence type="ECO:0000256" key="1">
    <source>
        <dbReference type="ARBA" id="ARBA00004123"/>
    </source>
</evidence>
<evidence type="ECO:0000256" key="13">
    <source>
        <dbReference type="SAM" id="MobiDB-lite"/>
    </source>
</evidence>
<evidence type="ECO:0000256" key="7">
    <source>
        <dbReference type="ARBA" id="ARBA00022912"/>
    </source>
</evidence>
<keyword evidence="5 12" id="KW-0378">Hydrolase</keyword>
<dbReference type="GO" id="GO:0005634">
    <property type="term" value="C:nucleus"/>
    <property type="evidence" value="ECO:0007669"/>
    <property type="project" value="UniProtKB-SubCell"/>
</dbReference>
<comment type="caution">
    <text evidence="15">The sequence shown here is derived from an EMBL/GenBank/DDBJ whole genome shotgun (WGS) entry which is preliminary data.</text>
</comment>
<keyword evidence="3 12" id="KW-0479">Metal-binding</keyword>
<dbReference type="InterPro" id="IPR007308">
    <property type="entry name" value="Rtr1/RPAP2_dom"/>
</dbReference>